<keyword evidence="5" id="KW-1185">Reference proteome</keyword>
<reference evidence="4 5" key="1">
    <citation type="journal article" date="2011" name="Proc. Natl. Acad. Sci. U.S.A.">
        <title>Comparative genomics of xylose-fermenting fungi for enhanced biofuel production.</title>
        <authorList>
            <person name="Wohlbach D.J."/>
            <person name="Kuo A."/>
            <person name="Sato T.K."/>
            <person name="Potts K.M."/>
            <person name="Salamov A.A."/>
            <person name="LaButti K.M."/>
            <person name="Sun H."/>
            <person name="Clum A."/>
            <person name="Pangilinan J.L."/>
            <person name="Lindquist E.A."/>
            <person name="Lucas S."/>
            <person name="Lapidus A."/>
            <person name="Jin M."/>
            <person name="Gunawan C."/>
            <person name="Balan V."/>
            <person name="Dale B.E."/>
            <person name="Jeffries T.W."/>
            <person name="Zinkel R."/>
            <person name="Barry K.W."/>
            <person name="Grigoriev I.V."/>
            <person name="Gasch A.P."/>
        </authorList>
    </citation>
    <scope>NUCLEOTIDE SEQUENCE [LARGE SCALE GENOMIC DNA]</scope>
    <source>
        <strain evidence="5">NRRL Y-27907 / 11-Y1</strain>
    </source>
</reference>
<dbReference type="GeneID" id="18871078"/>
<feature type="compositionally biased region" description="Polar residues" evidence="2">
    <location>
        <begin position="438"/>
        <end position="450"/>
    </location>
</feature>
<dbReference type="RefSeq" id="XP_007377372.1">
    <property type="nucleotide sequence ID" value="XM_007377310.1"/>
</dbReference>
<dbReference type="GO" id="GO:0005634">
    <property type="term" value="C:nucleus"/>
    <property type="evidence" value="ECO:0007669"/>
    <property type="project" value="TreeGrafter"/>
</dbReference>
<protein>
    <recommendedName>
        <fullName evidence="3">Vps72/YL1 C-terminal domain-containing protein</fullName>
    </recommendedName>
</protein>
<dbReference type="SMART" id="SM00993">
    <property type="entry name" value="YL1_C"/>
    <property type="match status" value="1"/>
</dbReference>
<feature type="region of interest" description="Disordered" evidence="2">
    <location>
        <begin position="1"/>
        <end position="20"/>
    </location>
</feature>
<dbReference type="PANTHER" id="PTHR13275:SF4">
    <property type="entry name" value="VACUOLAR PROTEIN SORTING-ASSOCIATED PROTEIN 72 HOMOLOG"/>
    <property type="match status" value="1"/>
</dbReference>
<dbReference type="FunCoup" id="G3AU26">
    <property type="interactions" value="93"/>
</dbReference>
<dbReference type="OMA" id="CQYFDPK"/>
<dbReference type="InterPro" id="IPR046757">
    <property type="entry name" value="YL1_N"/>
</dbReference>
<feature type="compositionally biased region" description="Basic and acidic residues" evidence="2">
    <location>
        <begin position="124"/>
        <end position="133"/>
    </location>
</feature>
<dbReference type="eggNOG" id="KOG2897">
    <property type="taxonomic scope" value="Eukaryota"/>
</dbReference>
<organism evidence="5">
    <name type="scientific">Spathaspora passalidarum (strain NRRL Y-27907 / 11-Y1)</name>
    <dbReference type="NCBI Taxonomy" id="619300"/>
    <lineage>
        <taxon>Eukaryota</taxon>
        <taxon>Fungi</taxon>
        <taxon>Dikarya</taxon>
        <taxon>Ascomycota</taxon>
        <taxon>Saccharomycotina</taxon>
        <taxon>Pichiomycetes</taxon>
        <taxon>Debaryomycetaceae</taxon>
        <taxon>Spathaspora</taxon>
    </lineage>
</organism>
<dbReference type="Proteomes" id="UP000000709">
    <property type="component" value="Unassembled WGS sequence"/>
</dbReference>
<name>G3AU26_SPAPN</name>
<dbReference type="STRING" id="619300.G3AU26"/>
<sequence length="742" mass="85856">MDEESLIATRSRRANAGSRLKQLIEQEQQGLEDTSQFITEDDDNVNLLFQVEGEDEEFIEESEEEEEEEEEEEGDDGEEGKQQEEADEEEESGSRKRRHPEEDQDQDDVFSDSDLSESDSDQSEGEKELQRQERIKKRQLKKKRAIVPEIKTVKTQSPKKKPKRTPLITSDSLLMSQRRSSSRAAAVESKHALIEKLKESEERRAKYLSRTVHKKKSRELTQQERLDEALETEKANVESLMRFREQEIVKKEKQRQLLLSKRIKLQNIIRLVSKETFIYPIEEVKQARKEYERNVRGRRKLGKKKMAQLAEEGELLVLPPFEIDQDLPLVKQEREKREEEERIRKEQEEKEREEEEKRKALEGDTEEANNGQDVSSKEEPIPSEMDVDHPVESEVVDVDVKPEQSENEIDNMEENESVSTEIKVEEGQDDIIPEPISEQVQQEEFSPDTQNKAEEEINTEKDTIHEEEPTNEDQDKEKESPKPETDETIKDEATAEIKEEKRVKFADEIELEKEETPTPTPIALHTSNNETFEGPPQRVCRNTLYFLDFNEDKRELRLNFQNLKSILFGKQSLLPASRRFKEVKTILHIGKVEPYAHVKQESDDLFESVDKLTEENPIFDELKKLPRLGIKQDVVETIEEDVEQESAEINITTEAPTGIYLPNGNKKTCMISGTEVKYFDPSTGIPYSSVETYKLLKLIEQGQIPWLSLTPETNDTGIVEIYLGSRDGSTKHAAGVPEGFDG</sequence>
<feature type="compositionally biased region" description="Basic and acidic residues" evidence="2">
    <location>
        <begin position="331"/>
        <end position="362"/>
    </location>
</feature>
<feature type="compositionally biased region" description="Acidic residues" evidence="2">
    <location>
        <begin position="52"/>
        <end position="78"/>
    </location>
</feature>
<dbReference type="EMBL" id="GL996505">
    <property type="protein sequence ID" value="EGW30401.1"/>
    <property type="molecule type" value="Genomic_DNA"/>
</dbReference>
<evidence type="ECO:0000259" key="3">
    <source>
        <dbReference type="SMART" id="SM00993"/>
    </source>
</evidence>
<feature type="compositionally biased region" description="Basic residues" evidence="2">
    <location>
        <begin position="134"/>
        <end position="145"/>
    </location>
</feature>
<feature type="domain" description="Vps72/YL1 C-terminal" evidence="3">
    <location>
        <begin position="667"/>
        <end position="696"/>
    </location>
</feature>
<feature type="compositionally biased region" description="Acidic residues" evidence="2">
    <location>
        <begin position="102"/>
        <end position="123"/>
    </location>
</feature>
<feature type="region of interest" description="Disordered" evidence="2">
    <location>
        <begin position="328"/>
        <end position="535"/>
    </location>
</feature>
<feature type="compositionally biased region" description="Acidic residues" evidence="2">
    <location>
        <begin position="405"/>
        <end position="416"/>
    </location>
</feature>
<evidence type="ECO:0000313" key="4">
    <source>
        <dbReference type="EMBL" id="EGW30401.1"/>
    </source>
</evidence>
<dbReference type="AlphaFoldDB" id="G3AU26"/>
<feature type="compositionally biased region" description="Polar residues" evidence="2">
    <location>
        <begin position="167"/>
        <end position="177"/>
    </location>
</feature>
<feature type="compositionally biased region" description="Polar residues" evidence="2">
    <location>
        <begin position="25"/>
        <end position="38"/>
    </location>
</feature>
<evidence type="ECO:0000313" key="5">
    <source>
        <dbReference type="Proteomes" id="UP000000709"/>
    </source>
</evidence>
<dbReference type="KEGG" id="spaa:SPAPADRAFT_157381"/>
<feature type="compositionally biased region" description="Basic and acidic residues" evidence="2">
    <location>
        <begin position="375"/>
        <end position="404"/>
    </location>
</feature>
<dbReference type="PANTHER" id="PTHR13275">
    <property type="entry name" value="YL-1 PROTEIN TRANSCRIPTION FACTOR-LIKE 1"/>
    <property type="match status" value="1"/>
</dbReference>
<comment type="similarity">
    <text evidence="1">Belongs to the VPS72/YL1 family.</text>
</comment>
<feature type="region of interest" description="Disordered" evidence="2">
    <location>
        <begin position="25"/>
        <end position="187"/>
    </location>
</feature>
<dbReference type="InParanoid" id="G3AU26"/>
<evidence type="ECO:0000256" key="2">
    <source>
        <dbReference type="SAM" id="MobiDB-lite"/>
    </source>
</evidence>
<dbReference type="OrthoDB" id="49520at2759"/>
<dbReference type="Pfam" id="PF05764">
    <property type="entry name" value="YL1"/>
    <property type="match status" value="2"/>
</dbReference>
<dbReference type="Pfam" id="PF08265">
    <property type="entry name" value="YL1_C"/>
    <property type="match status" value="1"/>
</dbReference>
<dbReference type="InterPro" id="IPR013272">
    <property type="entry name" value="Vps72/YL1_C"/>
</dbReference>
<dbReference type="HOGENOM" id="CLU_018782_0_0_1"/>
<feature type="compositionally biased region" description="Basic and acidic residues" evidence="2">
    <location>
        <begin position="451"/>
        <end position="507"/>
    </location>
</feature>
<gene>
    <name evidence="4" type="ORF">SPAPADRAFT_157381</name>
</gene>
<evidence type="ECO:0000256" key="1">
    <source>
        <dbReference type="ARBA" id="ARBA00006832"/>
    </source>
</evidence>
<proteinExistence type="inferred from homology"/>
<accession>G3AU26</accession>